<dbReference type="Proteomes" id="UP000180043">
    <property type="component" value="Unassembled WGS sequence"/>
</dbReference>
<dbReference type="RefSeq" id="WP_070947490.1">
    <property type="nucleotide sequence ID" value="NZ_MLIQ01000014.1"/>
</dbReference>
<organism evidence="1 2">
    <name type="scientific">Mycobacteroides chelonae</name>
    <name type="common">Mycobacterium chelonae</name>
    <dbReference type="NCBI Taxonomy" id="1774"/>
    <lineage>
        <taxon>Bacteria</taxon>
        <taxon>Bacillati</taxon>
        <taxon>Actinomycetota</taxon>
        <taxon>Actinomycetes</taxon>
        <taxon>Mycobacteriales</taxon>
        <taxon>Mycobacteriaceae</taxon>
        <taxon>Mycobacteroides</taxon>
    </lineage>
</organism>
<evidence type="ECO:0000313" key="1">
    <source>
        <dbReference type="EMBL" id="OHU57115.1"/>
    </source>
</evidence>
<reference evidence="1 2" key="1">
    <citation type="submission" date="2016-10" db="EMBL/GenBank/DDBJ databases">
        <title>Evaluation of Human, Veterinary and Environmental Mycobacterium chelonae Isolates by Core Genome Phylogenomic Analysis, Targeted Gene Comparison, and Anti-microbial Susceptibility Patterns: A Tale of Mistaken Identities.</title>
        <authorList>
            <person name="Fogelson S.B."/>
            <person name="Camus A.C."/>
            <person name="Lorenz W."/>
            <person name="Vasireddy R."/>
            <person name="Vasireddy S."/>
            <person name="Smith T."/>
            <person name="Brown-Elliott B.A."/>
            <person name="Wallace R.J.Jr."/>
            <person name="Hasan N.A."/>
            <person name="Reischl U."/>
            <person name="Sanchez S."/>
        </authorList>
    </citation>
    <scope>NUCLEOTIDE SEQUENCE [LARGE SCALE GENOMIC DNA]</scope>
    <source>
        <strain evidence="1 2">15515</strain>
    </source>
</reference>
<comment type="caution">
    <text evidence="1">The sequence shown here is derived from an EMBL/GenBank/DDBJ whole genome shotgun (WGS) entry which is preliminary data.</text>
</comment>
<dbReference type="AlphaFoldDB" id="A0A1S1LP84"/>
<dbReference type="EMBL" id="MLIQ01000014">
    <property type="protein sequence ID" value="OHU57115.1"/>
    <property type="molecule type" value="Genomic_DNA"/>
</dbReference>
<evidence type="ECO:0000313" key="2">
    <source>
        <dbReference type="Proteomes" id="UP000180043"/>
    </source>
</evidence>
<proteinExistence type="predicted"/>
<protein>
    <submittedName>
        <fullName evidence="1">Uncharacterized protein</fullName>
    </submittedName>
</protein>
<accession>A0A1S1LP84</accession>
<gene>
    <name evidence="1" type="ORF">BKG82_13075</name>
</gene>
<name>A0A1S1LP84_MYCCH</name>
<sequence length="136" mass="15035">MIDATNHEPDIQMFMALAATLWPRATIYPPGARFKVPDFDMQGNPIPEIARGRTGTVVTVQGPVLLGGDDIHNRTANVAGIDTVELIDVLDLLGLTVEMVHLVEYDEEPDVHQRLSHMYMEPITTTERPTMAGVRS</sequence>